<feature type="domain" description="Type I restriction modification DNA specificity" evidence="4">
    <location>
        <begin position="233"/>
        <end position="406"/>
    </location>
</feature>
<comment type="caution">
    <text evidence="5">The sequence shown here is derived from an EMBL/GenBank/DDBJ whole genome shotgun (WGS) entry which is preliminary data.</text>
</comment>
<proteinExistence type="inferred from homology"/>
<accession>A0A964RRL1</accession>
<dbReference type="SUPFAM" id="SSF116734">
    <property type="entry name" value="DNA methylase specificity domain"/>
    <property type="match status" value="2"/>
</dbReference>
<organism evidence="5 6">
    <name type="scientific">Clostridium chromiireducens</name>
    <dbReference type="NCBI Taxonomy" id="225345"/>
    <lineage>
        <taxon>Bacteria</taxon>
        <taxon>Bacillati</taxon>
        <taxon>Bacillota</taxon>
        <taxon>Clostridia</taxon>
        <taxon>Eubacteriales</taxon>
        <taxon>Clostridiaceae</taxon>
        <taxon>Clostridium</taxon>
    </lineage>
</organism>
<dbReference type="GO" id="GO:0004519">
    <property type="term" value="F:endonuclease activity"/>
    <property type="evidence" value="ECO:0007669"/>
    <property type="project" value="UniProtKB-KW"/>
</dbReference>
<dbReference type="AlphaFoldDB" id="A0A964RRL1"/>
<dbReference type="Proteomes" id="UP000656077">
    <property type="component" value="Unassembled WGS sequence"/>
</dbReference>
<keyword evidence="3" id="KW-0238">DNA-binding</keyword>
<dbReference type="GO" id="GO:0009307">
    <property type="term" value="P:DNA restriction-modification system"/>
    <property type="evidence" value="ECO:0007669"/>
    <property type="project" value="UniProtKB-KW"/>
</dbReference>
<sequence>MTRKMKDSGVEWIGEIPDSWKKMCLKNVIDYVVDNRGKTPPLSEIGIPMLEIDGLTSKYPDTSKVNKFLSQETYNNFLRKYLKSGDILFATVGATIGKTSIVPEKFNYCIAQNIVGFRPNSNQCNLFWLYYMKSELFKIMYLQFNKGNTIDSIKISSLMNGIVVVPEKCEQEKVADYLDEKCSKIDQTIEKQKQVIEKLKEYKQSIITEAVTKGLNPDVKMKDSGVEWIGEIPEHWKVKRLRYIARCQNGISKSAECFGSGFPFVSYGDVYRNIELPNNIEGLVESSESDRKIYSVEEGDIFFTRTSETIEEIGLTCVCKNTIKNATFAGFLIRVRPIDHSIDVNYSKYYFSSNVHRKFFVKEMNLVIRASLSQELLKKLPVLLPSIEEQIEIANYLDKKCTAIDKSISQKEKLIEKLTEYKKSLIYECVTGKREV</sequence>
<evidence type="ECO:0000313" key="6">
    <source>
        <dbReference type="Proteomes" id="UP000656077"/>
    </source>
</evidence>
<evidence type="ECO:0000256" key="1">
    <source>
        <dbReference type="ARBA" id="ARBA00010923"/>
    </source>
</evidence>
<protein>
    <submittedName>
        <fullName evidence="5">Restriction endonuclease subunit S</fullName>
    </submittedName>
</protein>
<comment type="similarity">
    <text evidence="1">Belongs to the type-I restriction system S methylase family.</text>
</comment>
<dbReference type="GO" id="GO:0003677">
    <property type="term" value="F:DNA binding"/>
    <property type="evidence" value="ECO:0007669"/>
    <property type="project" value="UniProtKB-KW"/>
</dbReference>
<dbReference type="InterPro" id="IPR000055">
    <property type="entry name" value="Restrct_endonuc_typeI_TRD"/>
</dbReference>
<dbReference type="Gene3D" id="1.10.287.1120">
    <property type="entry name" value="Bipartite methylase S protein"/>
    <property type="match status" value="1"/>
</dbReference>
<dbReference type="Pfam" id="PF01420">
    <property type="entry name" value="Methylase_S"/>
    <property type="match status" value="2"/>
</dbReference>
<evidence type="ECO:0000256" key="2">
    <source>
        <dbReference type="ARBA" id="ARBA00022747"/>
    </source>
</evidence>
<dbReference type="PANTHER" id="PTHR30408:SF12">
    <property type="entry name" value="TYPE I RESTRICTION ENZYME MJAVIII SPECIFICITY SUBUNIT"/>
    <property type="match status" value="1"/>
</dbReference>
<gene>
    <name evidence="5" type="ORF">GKZ28_23170</name>
</gene>
<name>A0A964RRL1_9CLOT</name>
<dbReference type="PANTHER" id="PTHR30408">
    <property type="entry name" value="TYPE-1 RESTRICTION ENZYME ECOKI SPECIFICITY PROTEIN"/>
    <property type="match status" value="1"/>
</dbReference>
<feature type="domain" description="Type I restriction modification DNA specificity" evidence="4">
    <location>
        <begin position="17"/>
        <end position="197"/>
    </location>
</feature>
<dbReference type="EMBL" id="WSRQ01000062">
    <property type="protein sequence ID" value="MVX66574.1"/>
    <property type="molecule type" value="Genomic_DNA"/>
</dbReference>
<dbReference type="InterPro" id="IPR052021">
    <property type="entry name" value="Type-I_RS_S_subunit"/>
</dbReference>
<keyword evidence="5" id="KW-0540">Nuclease</keyword>
<keyword evidence="5" id="KW-0255">Endonuclease</keyword>
<dbReference type="InterPro" id="IPR044946">
    <property type="entry name" value="Restrct_endonuc_typeI_TRD_sf"/>
</dbReference>
<evidence type="ECO:0000256" key="3">
    <source>
        <dbReference type="ARBA" id="ARBA00023125"/>
    </source>
</evidence>
<evidence type="ECO:0000259" key="4">
    <source>
        <dbReference type="Pfam" id="PF01420"/>
    </source>
</evidence>
<keyword evidence="2" id="KW-0680">Restriction system</keyword>
<reference evidence="5" key="1">
    <citation type="submission" date="2019-12" db="EMBL/GenBank/DDBJ databases">
        <title>Microbes associate with the intestines of laboratory mice.</title>
        <authorList>
            <person name="Navarre W."/>
            <person name="Wong E."/>
        </authorList>
    </citation>
    <scope>NUCLEOTIDE SEQUENCE</scope>
    <source>
        <strain evidence="5">NM79_F5</strain>
    </source>
</reference>
<dbReference type="RefSeq" id="WP_160361118.1">
    <property type="nucleotide sequence ID" value="NZ_WSRQ01000062.1"/>
</dbReference>
<keyword evidence="5" id="KW-0378">Hydrolase</keyword>
<evidence type="ECO:0000313" key="5">
    <source>
        <dbReference type="EMBL" id="MVX66574.1"/>
    </source>
</evidence>
<dbReference type="Gene3D" id="3.90.220.20">
    <property type="entry name" value="DNA methylase specificity domains"/>
    <property type="match status" value="2"/>
</dbReference>